<accession>A0A8H6RSS0</accession>
<evidence type="ECO:0000313" key="2">
    <source>
        <dbReference type="EMBL" id="KAF7196653.1"/>
    </source>
</evidence>
<feature type="compositionally biased region" description="Acidic residues" evidence="1">
    <location>
        <begin position="357"/>
        <end position="368"/>
    </location>
</feature>
<sequence length="430" mass="48537">MPRLLVEFIADDTVDLGSKRASISALQAQEIRRSSEISYEATLRLLENQESMEANLREATRHADAETEAGKKVLESLAQVQRNVAESRVLVEELYRAIPDIARPATDASAAKAQEVFRTPELLENILSSFKPSDILTAMQAQRCFRDTVLGSITLKRRLGLASFDDKYYYSPLSTRHFSASRAPGSSASRGMEAPGMEAPGIYYDDLSWPRYDDAEDPDDVTHLLSIIIEVDSSMVGSQASRIRNVIISNIPIMQLEVRQMCRRCRKIGQNSRIAVRDGFEIQSFSAYGFTLGELIDRLDEEKQNDGHLRCRDTRWDCKITLTLEDDDPIMIKRRKDAAARLELSRWMDDHAQEQYPDSDSDEAENEDVLDHGQDGEFQERDILDENDHGSECDGGLGPYANYPEYAQDHERSENSEQYGEDGGHPVAED</sequence>
<proteinExistence type="predicted"/>
<evidence type="ECO:0008006" key="4">
    <source>
        <dbReference type="Google" id="ProtNLM"/>
    </source>
</evidence>
<comment type="caution">
    <text evidence="2">The sequence shown here is derived from an EMBL/GenBank/DDBJ whole genome shotgun (WGS) entry which is preliminary data.</text>
</comment>
<gene>
    <name evidence="2" type="ORF">HII31_02023</name>
</gene>
<organism evidence="2 3">
    <name type="scientific">Pseudocercospora fuligena</name>
    <dbReference type="NCBI Taxonomy" id="685502"/>
    <lineage>
        <taxon>Eukaryota</taxon>
        <taxon>Fungi</taxon>
        <taxon>Dikarya</taxon>
        <taxon>Ascomycota</taxon>
        <taxon>Pezizomycotina</taxon>
        <taxon>Dothideomycetes</taxon>
        <taxon>Dothideomycetidae</taxon>
        <taxon>Mycosphaerellales</taxon>
        <taxon>Mycosphaerellaceae</taxon>
        <taxon>Pseudocercospora</taxon>
    </lineage>
</organism>
<feature type="compositionally biased region" description="Basic and acidic residues" evidence="1">
    <location>
        <begin position="369"/>
        <end position="392"/>
    </location>
</feature>
<dbReference type="AlphaFoldDB" id="A0A8H6RSS0"/>
<evidence type="ECO:0000313" key="3">
    <source>
        <dbReference type="Proteomes" id="UP000660729"/>
    </source>
</evidence>
<dbReference type="OrthoDB" id="10621952at2759"/>
<name>A0A8H6RSS0_9PEZI</name>
<dbReference type="EMBL" id="JABCIY010000024">
    <property type="protein sequence ID" value="KAF7196653.1"/>
    <property type="molecule type" value="Genomic_DNA"/>
</dbReference>
<keyword evidence="3" id="KW-1185">Reference proteome</keyword>
<feature type="region of interest" description="Disordered" evidence="1">
    <location>
        <begin position="352"/>
        <end position="430"/>
    </location>
</feature>
<reference evidence="2" key="1">
    <citation type="submission" date="2020-04" db="EMBL/GenBank/DDBJ databases">
        <title>Draft genome resource of the tomato pathogen Pseudocercospora fuligena.</title>
        <authorList>
            <person name="Zaccaron A."/>
        </authorList>
    </citation>
    <scope>NUCLEOTIDE SEQUENCE</scope>
    <source>
        <strain evidence="2">PF001</strain>
    </source>
</reference>
<dbReference type="Proteomes" id="UP000660729">
    <property type="component" value="Unassembled WGS sequence"/>
</dbReference>
<evidence type="ECO:0000256" key="1">
    <source>
        <dbReference type="SAM" id="MobiDB-lite"/>
    </source>
</evidence>
<protein>
    <recommendedName>
        <fullName evidence="4">F-box domain-containing protein</fullName>
    </recommendedName>
</protein>